<proteinExistence type="predicted"/>
<protein>
    <submittedName>
        <fullName evidence="4">Copper amine oxidase N-terminal domain-containing protein</fullName>
    </submittedName>
</protein>
<dbReference type="AlphaFoldDB" id="A0A7T5EK16"/>
<reference evidence="5" key="2">
    <citation type="submission" date="2021-04" db="EMBL/GenBank/DDBJ databases">
        <title>Brevibacillus composti FJAT-54423, complete genome.</title>
        <authorList>
            <person name="Tang R."/>
        </authorList>
    </citation>
    <scope>NUCLEOTIDE SEQUENCE</scope>
    <source>
        <strain evidence="5">FJAT-54424</strain>
    </source>
</reference>
<evidence type="ECO:0000259" key="3">
    <source>
        <dbReference type="Pfam" id="PF07833"/>
    </source>
</evidence>
<dbReference type="SUPFAM" id="SSF90257">
    <property type="entry name" value="Myosin rod fragments"/>
    <property type="match status" value="1"/>
</dbReference>
<keyword evidence="7" id="KW-1185">Reference proteome</keyword>
<dbReference type="EMBL" id="CP066308">
    <property type="protein sequence ID" value="QQE73970.1"/>
    <property type="molecule type" value="Genomic_DNA"/>
</dbReference>
<evidence type="ECO:0000313" key="7">
    <source>
        <dbReference type="Proteomes" id="UP000677234"/>
    </source>
</evidence>
<organism evidence="4 6">
    <name type="scientific">Brevibacillus composti</name>
    <dbReference type="NCBI Taxonomy" id="2796470"/>
    <lineage>
        <taxon>Bacteria</taxon>
        <taxon>Bacillati</taxon>
        <taxon>Bacillota</taxon>
        <taxon>Bacilli</taxon>
        <taxon>Bacillales</taxon>
        <taxon>Paenibacillaceae</taxon>
        <taxon>Brevibacillus</taxon>
    </lineage>
</organism>
<dbReference type="Gene3D" id="1.20.5.340">
    <property type="match status" value="1"/>
</dbReference>
<dbReference type="Proteomes" id="UP000677234">
    <property type="component" value="Chromosome"/>
</dbReference>
<evidence type="ECO:0000256" key="2">
    <source>
        <dbReference type="SAM" id="SignalP"/>
    </source>
</evidence>
<dbReference type="Gene3D" id="3.30.457.10">
    <property type="entry name" value="Copper amine oxidase-like, N-terminal domain"/>
    <property type="match status" value="1"/>
</dbReference>
<accession>A0A7T5EK16</accession>
<sequence length="249" mass="28133">MWKKKWVSVLSAVVLTGAVLMPISTDAAVGKKNVQASYNNIKILYNGSVVPTQLEPFIVNGSTFIPLRMMADVFNKDVTWDGTTYTINVKDRPDGRIASLEAQLAERDSKIKSLESKIADLEDEIDDLESKKKKSSSDDDFDDDLADLEDYLNDEFGKFEGITWDITLDGDDEDDISVEIEVDLYDYEDEYKSLSKSDIRSFVEDICDAIWDDFDSADIEGVIIDIDAEEDLYEFFGDGYDQDVELKSL</sequence>
<gene>
    <name evidence="4" type="ORF">JD108_19260</name>
    <name evidence="5" type="ORF">KDJ56_19195</name>
</gene>
<feature type="chain" id="PRO_5032638773" evidence="2">
    <location>
        <begin position="28"/>
        <end position="249"/>
    </location>
</feature>
<keyword evidence="2" id="KW-0732">Signal</keyword>
<feature type="signal peptide" evidence="2">
    <location>
        <begin position="1"/>
        <end position="27"/>
    </location>
</feature>
<keyword evidence="1" id="KW-0175">Coiled coil</keyword>
<feature type="coiled-coil region" evidence="1">
    <location>
        <begin position="97"/>
        <end position="138"/>
    </location>
</feature>
<evidence type="ECO:0000313" key="4">
    <source>
        <dbReference type="EMBL" id="QQE73970.1"/>
    </source>
</evidence>
<dbReference type="Proteomes" id="UP000595847">
    <property type="component" value="Chromosome"/>
</dbReference>
<feature type="domain" description="Copper amine oxidase-like N-terminal" evidence="3">
    <location>
        <begin position="29"/>
        <end position="88"/>
    </location>
</feature>
<dbReference type="InterPro" id="IPR012854">
    <property type="entry name" value="Cu_amine_oxidase-like_N"/>
</dbReference>
<evidence type="ECO:0000313" key="6">
    <source>
        <dbReference type="Proteomes" id="UP000595847"/>
    </source>
</evidence>
<dbReference type="InterPro" id="IPR036582">
    <property type="entry name" value="Mao_N_sf"/>
</dbReference>
<dbReference type="EMBL" id="CP073708">
    <property type="protein sequence ID" value="QUO41054.1"/>
    <property type="molecule type" value="Genomic_DNA"/>
</dbReference>
<evidence type="ECO:0000313" key="5">
    <source>
        <dbReference type="EMBL" id="QUO41054.1"/>
    </source>
</evidence>
<evidence type="ECO:0000256" key="1">
    <source>
        <dbReference type="SAM" id="Coils"/>
    </source>
</evidence>
<dbReference type="Pfam" id="PF07833">
    <property type="entry name" value="Cu_amine_oxidN1"/>
    <property type="match status" value="1"/>
</dbReference>
<dbReference type="RefSeq" id="WP_198827566.1">
    <property type="nucleotide sequence ID" value="NZ_CP066308.1"/>
</dbReference>
<dbReference type="KEGG" id="bcop:JD108_19260"/>
<dbReference type="SUPFAM" id="SSF55383">
    <property type="entry name" value="Copper amine oxidase, domain N"/>
    <property type="match status" value="1"/>
</dbReference>
<reference evidence="4 6" key="1">
    <citation type="submission" date="2020-12" db="EMBL/GenBank/DDBJ databases">
        <title>strain FJAT-54423T represents a novel species of the genus Brevibacillus.</title>
        <authorList>
            <person name="Tang R."/>
        </authorList>
    </citation>
    <scope>NUCLEOTIDE SEQUENCE [LARGE SCALE GENOMIC DNA]</scope>
    <source>
        <strain evidence="4 6">FJAT-54423</strain>
    </source>
</reference>
<name>A0A7T5EK16_9BACL</name>